<dbReference type="Pfam" id="PF00651">
    <property type="entry name" value="BTB"/>
    <property type="match status" value="1"/>
</dbReference>
<evidence type="ECO:0000256" key="1">
    <source>
        <dbReference type="SAM" id="MobiDB-lite"/>
    </source>
</evidence>
<feature type="region of interest" description="Disordered" evidence="1">
    <location>
        <begin position="1"/>
        <end position="23"/>
    </location>
</feature>
<proteinExistence type="predicted"/>
<dbReference type="Gene3D" id="3.30.710.10">
    <property type="entry name" value="Potassium Channel Kv1.1, Chain A"/>
    <property type="match status" value="1"/>
</dbReference>
<reference evidence="3 4" key="1">
    <citation type="submission" date="2015-04" db="EMBL/GenBank/DDBJ databases">
        <title>Complete genome sequence of Schizopora paradoxa KUC8140, a cosmopolitan wood degrader in East Asia.</title>
        <authorList>
            <consortium name="DOE Joint Genome Institute"/>
            <person name="Min B."/>
            <person name="Park H."/>
            <person name="Jang Y."/>
            <person name="Kim J.-J."/>
            <person name="Kim K.H."/>
            <person name="Pangilinan J."/>
            <person name="Lipzen A."/>
            <person name="Riley R."/>
            <person name="Grigoriev I.V."/>
            <person name="Spatafora J.W."/>
            <person name="Choi I.-G."/>
        </authorList>
    </citation>
    <scope>NUCLEOTIDE SEQUENCE [LARGE SCALE GENOMIC DNA]</scope>
    <source>
        <strain evidence="3 4">KUC8140</strain>
    </source>
</reference>
<dbReference type="EMBL" id="KQ086153">
    <property type="protein sequence ID" value="KLO07212.1"/>
    <property type="molecule type" value="Genomic_DNA"/>
</dbReference>
<dbReference type="InterPro" id="IPR011333">
    <property type="entry name" value="SKP1/BTB/POZ_sf"/>
</dbReference>
<dbReference type="Proteomes" id="UP000053477">
    <property type="component" value="Unassembled WGS sequence"/>
</dbReference>
<accession>A0A0H2R775</accession>
<protein>
    <recommendedName>
        <fullName evidence="2">BTB domain-containing protein</fullName>
    </recommendedName>
</protein>
<sequence>MPPKRPRTTESSPSTDGKRQKVTSLAPQPHEKLWFSDGTIVLATDVHLYRVHKGMLAKHSTVLNDMFEMPTGDANTERWEDVPIVKMVGDKDEEISILLEALYDRHFHDTVRGLKLSKLSSLLSVSAKYDFLEIRADVVSYLESMFPTKFEDLEEAKKSYRPHLVKDICELVAVALRCDALLILPFLYYLLSRAPFYQAIKYLYALPQDRFTIFLLGRDWLREVSHDFIKVSLQSNRTGEQDAKICRYPECLEKIRARLPKDPNVIVFDFPDRRLMQGLEMYGGVCKNCEQDYIQTLKKAKEDAWKNLPVKFLNMTWEELRRT</sequence>
<evidence type="ECO:0000259" key="2">
    <source>
        <dbReference type="PROSITE" id="PS50097"/>
    </source>
</evidence>
<feature type="domain" description="BTB" evidence="2">
    <location>
        <begin position="36"/>
        <end position="104"/>
    </location>
</feature>
<name>A0A0H2R775_9AGAM</name>
<dbReference type="InParanoid" id="A0A0H2R775"/>
<gene>
    <name evidence="3" type="ORF">SCHPADRAFT_945461</name>
</gene>
<dbReference type="InterPro" id="IPR000210">
    <property type="entry name" value="BTB/POZ_dom"/>
</dbReference>
<dbReference type="AlphaFoldDB" id="A0A0H2R775"/>
<dbReference type="OrthoDB" id="3027208at2759"/>
<organism evidence="3 4">
    <name type="scientific">Schizopora paradoxa</name>
    <dbReference type="NCBI Taxonomy" id="27342"/>
    <lineage>
        <taxon>Eukaryota</taxon>
        <taxon>Fungi</taxon>
        <taxon>Dikarya</taxon>
        <taxon>Basidiomycota</taxon>
        <taxon>Agaricomycotina</taxon>
        <taxon>Agaricomycetes</taxon>
        <taxon>Hymenochaetales</taxon>
        <taxon>Schizoporaceae</taxon>
        <taxon>Schizopora</taxon>
    </lineage>
</organism>
<keyword evidence="4" id="KW-1185">Reference proteome</keyword>
<evidence type="ECO:0000313" key="3">
    <source>
        <dbReference type="EMBL" id="KLO07212.1"/>
    </source>
</evidence>
<evidence type="ECO:0000313" key="4">
    <source>
        <dbReference type="Proteomes" id="UP000053477"/>
    </source>
</evidence>
<dbReference type="PROSITE" id="PS50097">
    <property type="entry name" value="BTB"/>
    <property type="match status" value="1"/>
</dbReference>